<dbReference type="SUPFAM" id="SSF55073">
    <property type="entry name" value="Nucleotide cyclase"/>
    <property type="match status" value="1"/>
</dbReference>
<feature type="transmembrane region" description="Helical" evidence="1">
    <location>
        <begin position="52"/>
        <end position="75"/>
    </location>
</feature>
<keyword evidence="1" id="KW-0472">Membrane</keyword>
<gene>
    <name evidence="3" type="ordered locus">P700755_004041</name>
</gene>
<evidence type="ECO:0000313" key="4">
    <source>
        <dbReference type="Proteomes" id="UP000008514"/>
    </source>
</evidence>
<feature type="transmembrane region" description="Helical" evidence="1">
    <location>
        <begin position="87"/>
        <end position="109"/>
    </location>
</feature>
<proteinExistence type="predicted"/>
<dbReference type="eggNOG" id="COG2114">
    <property type="taxonomic scope" value="Bacteria"/>
</dbReference>
<evidence type="ECO:0000256" key="1">
    <source>
        <dbReference type="SAM" id="Phobius"/>
    </source>
</evidence>
<accession>K4IJ68</accession>
<dbReference type="OrthoDB" id="9768499at2"/>
<dbReference type="GO" id="GO:0009190">
    <property type="term" value="P:cyclic nucleotide biosynthetic process"/>
    <property type="evidence" value="ECO:0007669"/>
    <property type="project" value="InterPro"/>
</dbReference>
<dbReference type="EMBL" id="CP003879">
    <property type="protein sequence ID" value="AFU70592.1"/>
    <property type="molecule type" value="Genomic_DNA"/>
</dbReference>
<evidence type="ECO:0000313" key="3">
    <source>
        <dbReference type="EMBL" id="AFU70592.1"/>
    </source>
</evidence>
<name>K4IJ68_PSYTT</name>
<dbReference type="STRING" id="313595.P700755_004041"/>
<dbReference type="Gene3D" id="3.30.70.1230">
    <property type="entry name" value="Nucleotide cyclase"/>
    <property type="match status" value="1"/>
</dbReference>
<dbReference type="AlphaFoldDB" id="K4IJ68"/>
<dbReference type="GO" id="GO:0035556">
    <property type="term" value="P:intracellular signal transduction"/>
    <property type="evidence" value="ECO:0007669"/>
    <property type="project" value="InterPro"/>
</dbReference>
<dbReference type="GO" id="GO:0004016">
    <property type="term" value="F:adenylate cyclase activity"/>
    <property type="evidence" value="ECO:0007669"/>
    <property type="project" value="UniProtKB-ARBA"/>
</dbReference>
<feature type="transmembrane region" description="Helical" evidence="1">
    <location>
        <begin position="12"/>
        <end position="32"/>
    </location>
</feature>
<dbReference type="InterPro" id="IPR001054">
    <property type="entry name" value="A/G_cyclase"/>
</dbReference>
<reference evidence="3" key="1">
    <citation type="submission" date="2006-03" db="EMBL/GenBank/DDBJ databases">
        <authorList>
            <person name="Bowman J."/>
            <person name="Ferriera S."/>
            <person name="Johnson J."/>
            <person name="Kravitz S."/>
            <person name="Halpern A."/>
            <person name="Remington K."/>
            <person name="Beeson K."/>
            <person name="Tran B."/>
            <person name="Rogers Y.-H."/>
            <person name="Friedman R."/>
            <person name="Venter J.C."/>
        </authorList>
    </citation>
    <scope>NUCLEOTIDE SEQUENCE [LARGE SCALE GENOMIC DNA]</scope>
    <source>
        <strain evidence="3">ATCC 700755</strain>
    </source>
</reference>
<dbReference type="PROSITE" id="PS50125">
    <property type="entry name" value="GUANYLATE_CYCLASE_2"/>
    <property type="match status" value="1"/>
</dbReference>
<keyword evidence="1" id="KW-1133">Transmembrane helix</keyword>
<reference evidence="3" key="2">
    <citation type="submission" date="2012-09" db="EMBL/GenBank/DDBJ databases">
        <title>The complete sequence of Psychroflexus torquis an extreme psychrophile from sea-ice that is stimulated by light.</title>
        <authorList>
            <person name="Feng S."/>
            <person name="Powell S.M."/>
            <person name="Bowman J.P."/>
        </authorList>
    </citation>
    <scope>NUCLEOTIDE SEQUENCE [LARGE SCALE GENOMIC DNA]</scope>
    <source>
        <strain evidence="3">ATCC 700755</strain>
    </source>
</reference>
<feature type="transmembrane region" description="Helical" evidence="1">
    <location>
        <begin position="129"/>
        <end position="156"/>
    </location>
</feature>
<keyword evidence="4" id="KW-1185">Reference proteome</keyword>
<dbReference type="InterPro" id="IPR050697">
    <property type="entry name" value="Adenylyl/Guanylyl_Cyclase_3/4"/>
</dbReference>
<keyword evidence="1" id="KW-0812">Transmembrane</keyword>
<sequence length="364" mass="41143">MKLSRQLKMNLNKVAVITIGYILINIFIFFFNYALINSPYSLGPSPLFNFRIYFLSNIVVGLIAGVLGGIILVSVNSQLFRRRSFKFAMLTTLTAYVLIFVLVNVVTTFTNVLVEQGFSGVSFDTIKTALGFILNPTLITTFILWGAITLLTLFLLQVNDKFGPGILLKFLAGNYHQPKKEERIFMFMDMRSSTSIAEKIGNEKYFNLLNDLFADVTSTILNNEGEIYQYVGDEIVISWSLKKGIRNANCLNCFSQIQEKLVDLRPIYEKKYKVMPEFKAGIHYGSVMAGEVGVIKKDIIYSGDVLNTTARIQEQCNQYNVDILISKETFNLISDTDGYKLIPLGSIELRGKKRNIDLNTINII</sequence>
<protein>
    <submittedName>
        <fullName evidence="3">Adenylate/guanylate cyclase</fullName>
    </submittedName>
</protein>
<dbReference type="InterPro" id="IPR029787">
    <property type="entry name" value="Nucleotide_cyclase"/>
</dbReference>
<dbReference type="CDD" id="cd07302">
    <property type="entry name" value="CHD"/>
    <property type="match status" value="1"/>
</dbReference>
<organism evidence="3 4">
    <name type="scientific">Psychroflexus torquis (strain ATCC 700755 / CIP 106069 / ACAM 623)</name>
    <dbReference type="NCBI Taxonomy" id="313595"/>
    <lineage>
        <taxon>Bacteria</taxon>
        <taxon>Pseudomonadati</taxon>
        <taxon>Bacteroidota</taxon>
        <taxon>Flavobacteriia</taxon>
        <taxon>Flavobacteriales</taxon>
        <taxon>Flavobacteriaceae</taxon>
        <taxon>Psychroflexus</taxon>
    </lineage>
</organism>
<dbReference type="Proteomes" id="UP000008514">
    <property type="component" value="Chromosome"/>
</dbReference>
<dbReference type="PANTHER" id="PTHR43081">
    <property type="entry name" value="ADENYLATE CYCLASE, TERMINAL-DIFFERENTIATION SPECIFIC-RELATED"/>
    <property type="match status" value="1"/>
</dbReference>
<dbReference type="HOGENOM" id="CLU_055425_1_0_10"/>
<evidence type="ECO:0000259" key="2">
    <source>
        <dbReference type="PROSITE" id="PS50125"/>
    </source>
</evidence>
<feature type="domain" description="Guanylate cyclase" evidence="2">
    <location>
        <begin position="184"/>
        <end position="313"/>
    </location>
</feature>
<dbReference type="Pfam" id="PF00211">
    <property type="entry name" value="Guanylate_cyc"/>
    <property type="match status" value="1"/>
</dbReference>
<dbReference type="RefSeq" id="WP_015026121.1">
    <property type="nucleotide sequence ID" value="NC_018721.1"/>
</dbReference>
<dbReference type="KEGG" id="ptq:P700755_004041"/>
<dbReference type="PANTHER" id="PTHR43081:SF1">
    <property type="entry name" value="ADENYLATE CYCLASE, TERMINAL-DIFFERENTIATION SPECIFIC"/>
    <property type="match status" value="1"/>
</dbReference>